<proteinExistence type="predicted"/>
<accession>A0A5B7F9U3</accession>
<protein>
    <submittedName>
        <fullName evidence="1">Uncharacterized protein</fullName>
    </submittedName>
</protein>
<organism evidence="1 2">
    <name type="scientific">Portunus trituberculatus</name>
    <name type="common">Swimming crab</name>
    <name type="synonym">Neptunus trituberculatus</name>
    <dbReference type="NCBI Taxonomy" id="210409"/>
    <lineage>
        <taxon>Eukaryota</taxon>
        <taxon>Metazoa</taxon>
        <taxon>Ecdysozoa</taxon>
        <taxon>Arthropoda</taxon>
        <taxon>Crustacea</taxon>
        <taxon>Multicrustacea</taxon>
        <taxon>Malacostraca</taxon>
        <taxon>Eumalacostraca</taxon>
        <taxon>Eucarida</taxon>
        <taxon>Decapoda</taxon>
        <taxon>Pleocyemata</taxon>
        <taxon>Brachyura</taxon>
        <taxon>Eubrachyura</taxon>
        <taxon>Portunoidea</taxon>
        <taxon>Portunidae</taxon>
        <taxon>Portuninae</taxon>
        <taxon>Portunus</taxon>
    </lineage>
</organism>
<dbReference type="EMBL" id="VSRR010006263">
    <property type="protein sequence ID" value="MPC44390.1"/>
    <property type="molecule type" value="Genomic_DNA"/>
</dbReference>
<comment type="caution">
    <text evidence="1">The sequence shown here is derived from an EMBL/GenBank/DDBJ whole genome shotgun (WGS) entry which is preliminary data.</text>
</comment>
<evidence type="ECO:0000313" key="1">
    <source>
        <dbReference type="EMBL" id="MPC44390.1"/>
    </source>
</evidence>
<gene>
    <name evidence="1" type="ORF">E2C01_038063</name>
</gene>
<name>A0A5B7F9U3_PORTR</name>
<evidence type="ECO:0000313" key="2">
    <source>
        <dbReference type="Proteomes" id="UP000324222"/>
    </source>
</evidence>
<dbReference type="AlphaFoldDB" id="A0A5B7F9U3"/>
<reference evidence="1 2" key="1">
    <citation type="submission" date="2019-05" db="EMBL/GenBank/DDBJ databases">
        <title>Another draft genome of Portunus trituberculatus and its Hox gene families provides insights of decapod evolution.</title>
        <authorList>
            <person name="Jeong J.-H."/>
            <person name="Song I."/>
            <person name="Kim S."/>
            <person name="Choi T."/>
            <person name="Kim D."/>
            <person name="Ryu S."/>
            <person name="Kim W."/>
        </authorList>
    </citation>
    <scope>NUCLEOTIDE SEQUENCE [LARGE SCALE GENOMIC DNA]</scope>
    <source>
        <tissue evidence="1">Muscle</tissue>
    </source>
</reference>
<dbReference type="Proteomes" id="UP000324222">
    <property type="component" value="Unassembled WGS sequence"/>
</dbReference>
<sequence>MVEKVAVWCGVRRAGLGQGDNTPDRGDRGRGGFKVQLCLPMTPYAVTLSSLLGSSDHNLISEPCLISPILPQDAPKRKCLWHFAYASWGDLKRYYADFPWNDYCFHLRDPSLCVEHITEKGQLVKGNKI</sequence>
<keyword evidence="2" id="KW-1185">Reference proteome</keyword>